<evidence type="ECO:0000313" key="2">
    <source>
        <dbReference type="Proteomes" id="UP000034302"/>
    </source>
</evidence>
<gene>
    <name evidence="1" type="ORF">UR34_C0008G0010</name>
</gene>
<dbReference type="EMBL" id="LBOV01000008">
    <property type="protein sequence ID" value="KKP43951.1"/>
    <property type="molecule type" value="Genomic_DNA"/>
</dbReference>
<accession>A0A0F9ZY90</accession>
<dbReference type="AlphaFoldDB" id="A0A0F9ZY90"/>
<dbReference type="Proteomes" id="UP000034302">
    <property type="component" value="Unassembled WGS sequence"/>
</dbReference>
<reference evidence="1 2" key="1">
    <citation type="journal article" date="2015" name="Nature">
        <title>rRNA introns, odd ribosomes, and small enigmatic genomes across a large radiation of phyla.</title>
        <authorList>
            <person name="Brown C.T."/>
            <person name="Hug L.A."/>
            <person name="Thomas B.C."/>
            <person name="Sharon I."/>
            <person name="Castelle C.J."/>
            <person name="Singh A."/>
            <person name="Wilkins M.J."/>
            <person name="Williams K.H."/>
            <person name="Banfield J.F."/>
        </authorList>
    </citation>
    <scope>NUCLEOTIDE SEQUENCE [LARGE SCALE GENOMIC DNA]</scope>
</reference>
<evidence type="ECO:0000313" key="1">
    <source>
        <dbReference type="EMBL" id="KKP43951.1"/>
    </source>
</evidence>
<comment type="caution">
    <text evidence="1">The sequence shown here is derived from an EMBL/GenBank/DDBJ whole genome shotgun (WGS) entry which is preliminary data.</text>
</comment>
<name>A0A0F9ZY90_9BACT</name>
<protein>
    <submittedName>
        <fullName evidence="1">Uncharacterized protein</fullName>
    </submittedName>
</protein>
<sequence length="144" mass="17357">MLEEEELENQYLLIEALSERYPQMLLSPPLLPEEVESYVRGMNSYEREFVKILQNRGLIVFREPELCDYDCKPDFFVYNPYIDQGKIVEVTLLNKEFTNSNCDRKTKERKIRQFKRMEASGIPFVVMYRENLENIREYCCKNLF</sequence>
<proteinExistence type="predicted"/>
<organism evidence="1 2">
    <name type="scientific">candidate division WS6 bacterium GW2011_GWC1_33_20</name>
    <dbReference type="NCBI Taxonomy" id="1619089"/>
    <lineage>
        <taxon>Bacteria</taxon>
        <taxon>Candidatus Dojkabacteria</taxon>
    </lineage>
</organism>